<keyword evidence="7 10" id="KW-1133">Transmembrane helix</keyword>
<evidence type="ECO:0000256" key="1">
    <source>
        <dbReference type="ARBA" id="ARBA00004162"/>
    </source>
</evidence>
<dbReference type="AlphaFoldDB" id="A0A1I7J0G1"/>
<evidence type="ECO:0000256" key="3">
    <source>
        <dbReference type="ARBA" id="ARBA00022448"/>
    </source>
</evidence>
<protein>
    <submittedName>
        <fullName evidence="11">Preprotein translocase subunit YajC</fullName>
    </submittedName>
</protein>
<keyword evidence="5 10" id="KW-0812">Transmembrane</keyword>
<dbReference type="GO" id="GO:0015031">
    <property type="term" value="P:protein transport"/>
    <property type="evidence" value="ECO:0007669"/>
    <property type="project" value="UniProtKB-KW"/>
</dbReference>
<keyword evidence="9 10" id="KW-0472">Membrane</keyword>
<evidence type="ECO:0000313" key="12">
    <source>
        <dbReference type="Proteomes" id="UP000183508"/>
    </source>
</evidence>
<sequence length="91" mass="10020">MTQNIILLVVMLVVFYALLIVPQRRQQKQRQNMMKQLGPGAKILTTAGIFGRVVQVNDDVLVVNIADGVDIQLDSRAVLRVVEPAPQADPA</sequence>
<evidence type="ECO:0000256" key="4">
    <source>
        <dbReference type="ARBA" id="ARBA00022475"/>
    </source>
</evidence>
<evidence type="ECO:0000256" key="2">
    <source>
        <dbReference type="ARBA" id="ARBA00006742"/>
    </source>
</evidence>
<organism evidence="11 12">
    <name type="scientific">Alicyclobacillus macrosporangiidus</name>
    <dbReference type="NCBI Taxonomy" id="392015"/>
    <lineage>
        <taxon>Bacteria</taxon>
        <taxon>Bacillati</taxon>
        <taxon>Bacillota</taxon>
        <taxon>Bacilli</taxon>
        <taxon>Bacillales</taxon>
        <taxon>Alicyclobacillaceae</taxon>
        <taxon>Alicyclobacillus</taxon>
    </lineage>
</organism>
<keyword evidence="4" id="KW-1003">Cell membrane</keyword>
<keyword evidence="12" id="KW-1185">Reference proteome</keyword>
<dbReference type="Proteomes" id="UP000183508">
    <property type="component" value="Unassembled WGS sequence"/>
</dbReference>
<dbReference type="EMBL" id="FPBV01000008">
    <property type="protein sequence ID" value="SFU78624.1"/>
    <property type="molecule type" value="Genomic_DNA"/>
</dbReference>
<proteinExistence type="inferred from homology"/>
<dbReference type="PANTHER" id="PTHR33909">
    <property type="entry name" value="SEC TRANSLOCON ACCESSORY COMPLEX SUBUNIT YAJC"/>
    <property type="match status" value="1"/>
</dbReference>
<dbReference type="RefSeq" id="WP_074951697.1">
    <property type="nucleotide sequence ID" value="NZ_FPBV01000008.1"/>
</dbReference>
<keyword evidence="3" id="KW-0813">Transport</keyword>
<evidence type="ECO:0000256" key="5">
    <source>
        <dbReference type="ARBA" id="ARBA00022692"/>
    </source>
</evidence>
<dbReference type="SMART" id="SM01323">
    <property type="entry name" value="YajC"/>
    <property type="match status" value="1"/>
</dbReference>
<dbReference type="PANTHER" id="PTHR33909:SF1">
    <property type="entry name" value="SEC TRANSLOCON ACCESSORY COMPLEX SUBUNIT YAJC"/>
    <property type="match status" value="1"/>
</dbReference>
<accession>A0A1I7J0G1</accession>
<evidence type="ECO:0000256" key="8">
    <source>
        <dbReference type="ARBA" id="ARBA00023010"/>
    </source>
</evidence>
<name>A0A1I7J0G1_9BACL</name>
<feature type="transmembrane region" description="Helical" evidence="10">
    <location>
        <begin position="6"/>
        <end position="23"/>
    </location>
</feature>
<dbReference type="NCBIfam" id="TIGR00739">
    <property type="entry name" value="yajC"/>
    <property type="match status" value="1"/>
</dbReference>
<comment type="subcellular location">
    <subcellularLocation>
        <location evidence="1">Cell membrane</location>
        <topology evidence="1">Single-pass membrane protein</topology>
    </subcellularLocation>
</comment>
<evidence type="ECO:0000256" key="7">
    <source>
        <dbReference type="ARBA" id="ARBA00022989"/>
    </source>
</evidence>
<evidence type="ECO:0000313" key="11">
    <source>
        <dbReference type="EMBL" id="SFU78624.1"/>
    </source>
</evidence>
<keyword evidence="6" id="KW-0653">Protein transport</keyword>
<dbReference type="STRING" id="392015.SAMN05421543_10835"/>
<dbReference type="eggNOG" id="COG1862">
    <property type="taxonomic scope" value="Bacteria"/>
</dbReference>
<keyword evidence="8" id="KW-0811">Translocation</keyword>
<evidence type="ECO:0000256" key="10">
    <source>
        <dbReference type="SAM" id="Phobius"/>
    </source>
</evidence>
<gene>
    <name evidence="11" type="ORF">SAMN05421543_10835</name>
</gene>
<evidence type="ECO:0000256" key="9">
    <source>
        <dbReference type="ARBA" id="ARBA00023136"/>
    </source>
</evidence>
<evidence type="ECO:0000256" key="6">
    <source>
        <dbReference type="ARBA" id="ARBA00022927"/>
    </source>
</evidence>
<comment type="similarity">
    <text evidence="2">Belongs to the YajC family.</text>
</comment>
<dbReference type="GO" id="GO:0005886">
    <property type="term" value="C:plasma membrane"/>
    <property type="evidence" value="ECO:0007669"/>
    <property type="project" value="UniProtKB-SubCell"/>
</dbReference>
<dbReference type="Pfam" id="PF02699">
    <property type="entry name" value="YajC"/>
    <property type="match status" value="1"/>
</dbReference>
<dbReference type="PRINTS" id="PR01853">
    <property type="entry name" value="YAJCTRNLCASE"/>
</dbReference>
<dbReference type="InterPro" id="IPR003849">
    <property type="entry name" value="Preprotein_translocase_YajC"/>
</dbReference>
<reference evidence="12" key="1">
    <citation type="submission" date="2016-10" db="EMBL/GenBank/DDBJ databases">
        <authorList>
            <person name="Varghese N."/>
        </authorList>
    </citation>
    <scope>NUCLEOTIDE SEQUENCE [LARGE SCALE GENOMIC DNA]</scope>
    <source>
        <strain evidence="12">DSM 17980</strain>
    </source>
</reference>